<dbReference type="EMBL" id="MU266327">
    <property type="protein sequence ID" value="KAH7931184.1"/>
    <property type="molecule type" value="Genomic_DNA"/>
</dbReference>
<proteinExistence type="predicted"/>
<sequence>MTMAKRSMAAGSVSSVSRLLLALSLSLSAVAQPATLPFHDCFSGNDVRKLTVDTVYAQIINYQTLNITVLGQSAQLINETNGNSLATLFVEATTLTFNTFTNNSGLCLYIRPPSPLPTLAAGATNYCPLPAGPFALNASIPFNTKNSLTTMNTELRAVDPESNEILCLQISTTPLHPGPLNSPYGRARIIFWATIGLAIAYWLIVGIARVVSAWGRGISRPGPGIWHRFESAGFILASAISGERLATSPALMRFCSPSLRDVVFHTQWCAALSMVAVQWPNFIYPLLSQASWATLTYNITLTPSAPHWNPLDSQPYSPPSNFADQLADPTSPIYIDPTAPNTLFSLPSGTPAGIESFAWSVGVRPTELFAICLALFLAILAGTIVLSLLIWLVDWACSRSPASPLPAATKSRLSGGSKDILDASADDHLYTPRRRWMRPDVSSFHTSVLAGNLVRVLILFHLPVTIFSSYELTIAGASRSSMALAGISFVLFSVLFPALLVIRLARTPTAKLYDETRTLLALGPLYNQYRPQSQLFSSLLFVSNLTLGIAIGAGQKSGTAQAIVILIVEVISALVTSIWLPWGAGAGMGLASFLGCVARIVVAVLVVILTPTISIGAGAGGWVAYGILIVLCLVYLAFFLMLLIKVVEAFVRIIGPVGFDKSRRPVDTGLVGACGLLSRKRNGRERRRYRATEVHHPSASHLSVNRDSFSGATTNARDSSSYAPPNASFAQHKKGSGSSNHSGPPSVLRPEHALRPYREDMDSDDEGGYIMGAWQPFPGPGVRPKYERADSRPSVESNPPTPPAPTSGFSRVGGGRAHFDSPYAIAGGVTGGAGSTLTFPSVERKVTAGSVPRFEEEEVQTPTASMANVARLPALAHSSLPPGAMMPHMRTKSQTAVIVDDTRAEGSRPVFLRDQGGRTQSGGTERKSDGGDGQPKKKYWFDFRRNRRHSEGDVLEGQDATGDGGAGAEDASTPEKKDTGKGKSFVVIRDRKPQGSPASQADQEPTQVGAEAGPSSPTPKERRKSFVVLRGPGS</sequence>
<name>A0ACB8BZM5_9AGAM</name>
<dbReference type="Proteomes" id="UP000790709">
    <property type="component" value="Unassembled WGS sequence"/>
</dbReference>
<evidence type="ECO:0000313" key="1">
    <source>
        <dbReference type="EMBL" id="KAH7931184.1"/>
    </source>
</evidence>
<reference evidence="1" key="1">
    <citation type="journal article" date="2021" name="New Phytol.">
        <title>Evolutionary innovations through gain and loss of genes in the ectomycorrhizal Boletales.</title>
        <authorList>
            <person name="Wu G."/>
            <person name="Miyauchi S."/>
            <person name="Morin E."/>
            <person name="Kuo A."/>
            <person name="Drula E."/>
            <person name="Varga T."/>
            <person name="Kohler A."/>
            <person name="Feng B."/>
            <person name="Cao Y."/>
            <person name="Lipzen A."/>
            <person name="Daum C."/>
            <person name="Hundley H."/>
            <person name="Pangilinan J."/>
            <person name="Johnson J."/>
            <person name="Barry K."/>
            <person name="LaButti K."/>
            <person name="Ng V."/>
            <person name="Ahrendt S."/>
            <person name="Min B."/>
            <person name="Choi I.G."/>
            <person name="Park H."/>
            <person name="Plett J.M."/>
            <person name="Magnuson J."/>
            <person name="Spatafora J.W."/>
            <person name="Nagy L.G."/>
            <person name="Henrissat B."/>
            <person name="Grigoriev I.V."/>
            <person name="Yang Z.L."/>
            <person name="Xu J."/>
            <person name="Martin F.M."/>
        </authorList>
    </citation>
    <scope>NUCLEOTIDE SEQUENCE</scope>
    <source>
        <strain evidence="1">KUC20120723A-06</strain>
    </source>
</reference>
<keyword evidence="2" id="KW-1185">Reference proteome</keyword>
<comment type="caution">
    <text evidence="1">The sequence shown here is derived from an EMBL/GenBank/DDBJ whole genome shotgun (WGS) entry which is preliminary data.</text>
</comment>
<accession>A0ACB8BZM5</accession>
<organism evidence="1 2">
    <name type="scientific">Leucogyrophana mollusca</name>
    <dbReference type="NCBI Taxonomy" id="85980"/>
    <lineage>
        <taxon>Eukaryota</taxon>
        <taxon>Fungi</taxon>
        <taxon>Dikarya</taxon>
        <taxon>Basidiomycota</taxon>
        <taxon>Agaricomycotina</taxon>
        <taxon>Agaricomycetes</taxon>
        <taxon>Agaricomycetidae</taxon>
        <taxon>Boletales</taxon>
        <taxon>Boletales incertae sedis</taxon>
        <taxon>Leucogyrophana</taxon>
    </lineage>
</organism>
<protein>
    <submittedName>
        <fullName evidence="1">Uncharacterized protein</fullName>
    </submittedName>
</protein>
<evidence type="ECO:0000313" key="2">
    <source>
        <dbReference type="Proteomes" id="UP000790709"/>
    </source>
</evidence>
<gene>
    <name evidence="1" type="ORF">BV22DRAFT_1076964</name>
</gene>